<dbReference type="EMBL" id="LT965929">
    <property type="protein sequence ID" value="SOU42829.1"/>
    <property type="molecule type" value="Genomic_DNA"/>
</dbReference>
<organism evidence="3 4">
    <name type="scientific">Pseudoalteromonas carrageenovora IAM 12662</name>
    <dbReference type="NCBI Taxonomy" id="1314868"/>
    <lineage>
        <taxon>Bacteria</taxon>
        <taxon>Pseudomonadati</taxon>
        <taxon>Pseudomonadota</taxon>
        <taxon>Gammaproteobacteria</taxon>
        <taxon>Alteromonadales</taxon>
        <taxon>Pseudoalteromonadaceae</taxon>
        <taxon>Pseudoalteromonas</taxon>
    </lineage>
</organism>
<evidence type="ECO:0000313" key="3">
    <source>
        <dbReference type="EMBL" id="SOU42829.1"/>
    </source>
</evidence>
<dbReference type="Proteomes" id="UP000238288">
    <property type="component" value="Chromosome PCAR9b"/>
</dbReference>
<feature type="chain" id="PRO_5014383839" evidence="1">
    <location>
        <begin position="23"/>
        <end position="192"/>
    </location>
</feature>
<dbReference type="GeneID" id="93665538"/>
<name>A0A2K4XES7_PSEVC</name>
<evidence type="ECO:0000313" key="2">
    <source>
        <dbReference type="EMBL" id="MBE0384446.1"/>
    </source>
</evidence>
<evidence type="ECO:0000256" key="1">
    <source>
        <dbReference type="SAM" id="SignalP"/>
    </source>
</evidence>
<evidence type="ECO:0000313" key="5">
    <source>
        <dbReference type="Proteomes" id="UP000615003"/>
    </source>
</evidence>
<dbReference type="EMBL" id="AQGW01000025">
    <property type="protein sequence ID" value="MBE0384446.1"/>
    <property type="molecule type" value="Genomic_DNA"/>
</dbReference>
<dbReference type="RefSeq" id="WP_104643938.1">
    <property type="nucleotide sequence ID" value="NZ_AQGW01000025.1"/>
</dbReference>
<accession>A0A2K4XES7</accession>
<keyword evidence="5" id="KW-1185">Reference proteome</keyword>
<gene>
    <name evidence="3" type="ORF">PCAR9_B0356</name>
    <name evidence="2" type="ORF">PCARR_b0421</name>
</gene>
<sequence length="192" mass="22573">MIKHLLKLAFTALFFSHTTSVAEVNDAEEMIRFTDKANKIEQWRHGTTKRFDTFEQFFLNAGGHAYTGAGYLFDIKNNHWLSYEEAIRVAPDLKDLIVNQEYTINITTEELLAFTNIQVPTNTLYVYLYFDRPVDAKKKTYMFAEQYSVDPAVEKLLIKNYERRKRFALTMQKHATIPWYLIEIPLIGFKPQ</sequence>
<evidence type="ECO:0000313" key="4">
    <source>
        <dbReference type="Proteomes" id="UP000238288"/>
    </source>
</evidence>
<proteinExistence type="predicted"/>
<dbReference type="OrthoDB" id="6409619at2"/>
<keyword evidence="1" id="KW-0732">Signal</keyword>
<protein>
    <submittedName>
        <fullName evidence="3">Uncharacterized protein</fullName>
    </submittedName>
</protein>
<reference evidence="3 4" key="2">
    <citation type="submission" date="2017-11" db="EMBL/GenBank/DDBJ databases">
        <authorList>
            <person name="Han C.G."/>
        </authorList>
    </citation>
    <scope>NUCLEOTIDE SEQUENCE [LARGE SCALE GENOMIC DNA]</scope>
    <source>
        <strain evidence="4">ATCC 43555</strain>
        <strain evidence="3">ATCC43555</strain>
    </source>
</reference>
<dbReference type="Proteomes" id="UP000615003">
    <property type="component" value="Unassembled WGS sequence"/>
</dbReference>
<reference evidence="2 5" key="1">
    <citation type="submission" date="2015-06" db="EMBL/GenBank/DDBJ databases">
        <title>Genome sequence of Pseudoalteromonas carrageenovora.</title>
        <authorList>
            <person name="Xie B.-B."/>
            <person name="Rong J.-C."/>
            <person name="Qin Q.-L."/>
            <person name="Zhang Y.-Z."/>
        </authorList>
    </citation>
    <scope>NUCLEOTIDE SEQUENCE [LARGE SCALE GENOMIC DNA]</scope>
    <source>
        <strain evidence="2 5">IAM 12662</strain>
    </source>
</reference>
<dbReference type="AlphaFoldDB" id="A0A2K4XES7"/>
<feature type="signal peptide" evidence="1">
    <location>
        <begin position="1"/>
        <end position="22"/>
    </location>
</feature>